<evidence type="ECO:0000256" key="3">
    <source>
        <dbReference type="ARBA" id="ARBA00023204"/>
    </source>
</evidence>
<reference evidence="7" key="4">
    <citation type="submission" date="2015-06" db="UniProtKB">
        <authorList>
            <consortium name="EnsemblFungi"/>
        </authorList>
    </citation>
    <scope>IDENTIFICATION</scope>
</reference>
<dbReference type="HOGENOM" id="CLU_659218_0_0_1"/>
<sequence length="417" mass="45680">MGKLESHSPFCDMDNKPNLANFEHEAPAGLSAFSSLLQRFLHPTAAGSRDRRDWMSKVPPASALPPRPRLLAMRESAAASPVASTSSSNIIVPIKASVTPARSQSRRPRRSSRSSTSRSQPAITSPSTRPSTTTSLRPGPRASLLSSPHFESSPSDPSSESSLSDLDGENDICYGSTDDDNFALSSRTSSRLVNKHKKRKRSASSKPAFPPSPPKKPATTPALKFADPSVHADLDPLTDYLVSGLDLVICGINPGCQSARTGHHYAHPSNHFYTCLHQSGLTPRRFDPSACRKLIKKCSIGLTNLVERPTRQETELKKDEKRAGCANLLAKIEKNRPHFVAFAGLDVGRVFRDYLVAHEGAKRTYDSDEADYFVPKSRTPVKRYRSPRPKVESPLGLKKEDTHVGVHTKTKEEDKEG</sequence>
<feature type="compositionally biased region" description="Basic and acidic residues" evidence="4">
    <location>
        <begin position="397"/>
        <end position="417"/>
    </location>
</feature>
<dbReference type="Gene3D" id="3.40.470.10">
    <property type="entry name" value="Uracil-DNA glycosylase-like domain"/>
    <property type="match status" value="1"/>
</dbReference>
<feature type="domain" description="Uracil-DNA glycosylase-like" evidence="5">
    <location>
        <begin position="244"/>
        <end position="357"/>
    </location>
</feature>
<dbReference type="GO" id="GO:0006285">
    <property type="term" value="P:base-excision repair, AP site formation"/>
    <property type="evidence" value="ECO:0007669"/>
    <property type="project" value="InterPro"/>
</dbReference>
<gene>
    <name evidence="6" type="ORF">MVLG_06266</name>
</gene>
<feature type="region of interest" description="Disordered" evidence="4">
    <location>
        <begin position="1"/>
        <end position="20"/>
    </location>
</feature>
<dbReference type="GO" id="GO:0004844">
    <property type="term" value="F:uracil DNA N-glycosylase activity"/>
    <property type="evidence" value="ECO:0007669"/>
    <property type="project" value="TreeGrafter"/>
</dbReference>
<evidence type="ECO:0000313" key="6">
    <source>
        <dbReference type="EMBL" id="KDE03237.1"/>
    </source>
</evidence>
<feature type="compositionally biased region" description="Low complexity" evidence="4">
    <location>
        <begin position="69"/>
        <end position="88"/>
    </location>
</feature>
<keyword evidence="2" id="KW-0378">Hydrolase</keyword>
<organism evidence="6">
    <name type="scientific">Microbotryum lychnidis-dioicae (strain p1A1 Lamole / MvSl-1064)</name>
    <name type="common">Anther smut fungus</name>
    <dbReference type="NCBI Taxonomy" id="683840"/>
    <lineage>
        <taxon>Eukaryota</taxon>
        <taxon>Fungi</taxon>
        <taxon>Dikarya</taxon>
        <taxon>Basidiomycota</taxon>
        <taxon>Pucciniomycotina</taxon>
        <taxon>Microbotryomycetes</taxon>
        <taxon>Microbotryales</taxon>
        <taxon>Microbotryaceae</taxon>
        <taxon>Microbotryum</taxon>
    </lineage>
</organism>
<keyword evidence="8" id="KW-1185">Reference proteome</keyword>
<dbReference type="AlphaFoldDB" id="U5HGR2"/>
<dbReference type="InterPro" id="IPR036895">
    <property type="entry name" value="Uracil-DNA_glycosylase-like_sf"/>
</dbReference>
<dbReference type="OrthoDB" id="565731at2759"/>
<proteinExistence type="predicted"/>
<dbReference type="PANTHER" id="PTHR12159:SF9">
    <property type="entry name" value="G_T MISMATCH-SPECIFIC THYMINE DNA GLYCOSYLASE"/>
    <property type="match status" value="1"/>
</dbReference>
<feature type="region of interest" description="Disordered" evidence="4">
    <location>
        <begin position="376"/>
        <end position="417"/>
    </location>
</feature>
<dbReference type="Pfam" id="PF03167">
    <property type="entry name" value="UDG"/>
    <property type="match status" value="1"/>
</dbReference>
<dbReference type="InterPro" id="IPR005122">
    <property type="entry name" value="Uracil-DNA_glycosylase-like"/>
</dbReference>
<keyword evidence="3" id="KW-0234">DNA repair</keyword>
<evidence type="ECO:0000259" key="5">
    <source>
        <dbReference type="Pfam" id="PF03167"/>
    </source>
</evidence>
<evidence type="ECO:0000256" key="2">
    <source>
        <dbReference type="ARBA" id="ARBA00022801"/>
    </source>
</evidence>
<reference evidence="6" key="2">
    <citation type="submission" date="2010-11" db="EMBL/GenBank/DDBJ databases">
        <authorList>
            <consortium name="The Broad Institute Genome Sequencing Platform"/>
            <person name="Earl A."/>
            <person name="Ward D."/>
            <person name="Feldgarden M."/>
            <person name="Gevers D."/>
            <person name="Butler R."/>
            <person name="Young S.K."/>
            <person name="Zeng Q."/>
            <person name="Gargeya S."/>
            <person name="Fitzgerald M."/>
            <person name="Haas B."/>
            <person name="Abouelleil A."/>
            <person name="Alvarado L."/>
            <person name="Arachchi H.M."/>
            <person name="Berlin A."/>
            <person name="Brown A."/>
            <person name="Chapman S.B."/>
            <person name="Chen Z."/>
            <person name="Dunbar C."/>
            <person name="Freedman E."/>
            <person name="Gearin G."/>
            <person name="Gellesch M."/>
            <person name="Goldberg J."/>
            <person name="Griggs A."/>
            <person name="Gujja S."/>
            <person name="Heilman E."/>
            <person name="Heiman D."/>
            <person name="Howarth C."/>
            <person name="Larson L."/>
            <person name="Lui A."/>
            <person name="MacDonald P.J.P."/>
            <person name="Mehta T."/>
            <person name="Montmayeur A."/>
            <person name="Murphy C."/>
            <person name="Neiman D."/>
            <person name="Pearson M."/>
            <person name="Priest M."/>
            <person name="Roberts A."/>
            <person name="Saif S."/>
            <person name="Shea T."/>
            <person name="Shenoy N."/>
            <person name="Sisk P."/>
            <person name="Stolte C."/>
            <person name="Sykes S."/>
            <person name="White J."/>
            <person name="Yandava C."/>
            <person name="Wortman J."/>
            <person name="Nusbaum C."/>
            <person name="Birren B."/>
        </authorList>
    </citation>
    <scope>NUCLEOTIDE SEQUENCE</scope>
    <source>
        <strain evidence="6">P1A1 Lamole</strain>
    </source>
</reference>
<reference evidence="6 8" key="3">
    <citation type="journal article" date="2015" name="BMC Genomics">
        <title>Sex and parasites: genomic and transcriptomic analysis of Microbotryum lychnidis-dioicae, the biotrophic and plant-castrating anther smut fungus.</title>
        <authorList>
            <person name="Perlin M.H."/>
            <person name="Amselem J."/>
            <person name="Fontanillas E."/>
            <person name="Toh S.S."/>
            <person name="Chen Z."/>
            <person name="Goldberg J."/>
            <person name="Duplessis S."/>
            <person name="Henrissat B."/>
            <person name="Young S."/>
            <person name="Zeng Q."/>
            <person name="Aguileta G."/>
            <person name="Petit E."/>
            <person name="Badouin H."/>
            <person name="Andrews J."/>
            <person name="Razeeq D."/>
            <person name="Gabaldon T."/>
            <person name="Quesneville H."/>
            <person name="Giraud T."/>
            <person name="Hood M.E."/>
            <person name="Schultz D.J."/>
            <person name="Cuomo C.A."/>
        </authorList>
    </citation>
    <scope>NUCLEOTIDE SEQUENCE [LARGE SCALE GENOMIC DNA]</scope>
    <source>
        <strain evidence="8">p1A1 Lamole</strain>
        <strain evidence="6">P1A1 Lamole</strain>
    </source>
</reference>
<dbReference type="InParanoid" id="U5HGR2"/>
<dbReference type="SUPFAM" id="SSF52141">
    <property type="entry name" value="Uracil-DNA glycosylase-like"/>
    <property type="match status" value="1"/>
</dbReference>
<dbReference type="STRING" id="683840.U5HGR2"/>
<feature type="compositionally biased region" description="Basic residues" evidence="4">
    <location>
        <begin position="193"/>
        <end position="203"/>
    </location>
</feature>
<protein>
    <recommendedName>
        <fullName evidence="5">Uracil-DNA glycosylase-like domain-containing protein</fullName>
    </recommendedName>
</protein>
<feature type="compositionally biased region" description="Low complexity" evidence="4">
    <location>
        <begin position="113"/>
        <end position="165"/>
    </location>
</feature>
<keyword evidence="1" id="KW-0227">DNA damage</keyword>
<reference evidence="8" key="1">
    <citation type="submission" date="2010-11" db="EMBL/GenBank/DDBJ databases">
        <title>The genome sequence of Microbotryum violaceum strain p1A1 Lamole.</title>
        <authorList>
            <person name="Cuomo C."/>
            <person name="Perlin M."/>
            <person name="Young S.K."/>
            <person name="Zeng Q."/>
            <person name="Gargeya S."/>
            <person name="Alvarado L."/>
            <person name="Berlin A."/>
            <person name="Chapman S.B."/>
            <person name="Chen Z."/>
            <person name="Freedman E."/>
            <person name="Gellesch M."/>
            <person name="Goldberg J."/>
            <person name="Griggs A."/>
            <person name="Gujja S."/>
            <person name="Heilman E."/>
            <person name="Heiman D."/>
            <person name="Howarth C."/>
            <person name="Mehta T."/>
            <person name="Neiman D."/>
            <person name="Pearson M."/>
            <person name="Roberts A."/>
            <person name="Saif S."/>
            <person name="Shea T."/>
            <person name="Shenoy N."/>
            <person name="Sisk P."/>
            <person name="Stolte C."/>
            <person name="Sykes S."/>
            <person name="White J."/>
            <person name="Yandava C."/>
            <person name="Haas B."/>
            <person name="Nusbaum C."/>
            <person name="Birren B."/>
        </authorList>
    </citation>
    <scope>NUCLEOTIDE SEQUENCE [LARGE SCALE GENOMIC DNA]</scope>
    <source>
        <strain evidence="8">p1A1 Lamole</strain>
    </source>
</reference>
<evidence type="ECO:0000313" key="8">
    <source>
        <dbReference type="Proteomes" id="UP000017200"/>
    </source>
</evidence>
<feature type="region of interest" description="Disordered" evidence="4">
    <location>
        <begin position="44"/>
        <end position="223"/>
    </location>
</feature>
<evidence type="ECO:0000256" key="1">
    <source>
        <dbReference type="ARBA" id="ARBA00022763"/>
    </source>
</evidence>
<dbReference type="EnsemblFungi" id="MVLG_06266T0">
    <property type="protein sequence ID" value="MVLG_06266T0"/>
    <property type="gene ID" value="MVLG_06266"/>
</dbReference>
<dbReference type="Proteomes" id="UP000017200">
    <property type="component" value="Unassembled WGS sequence"/>
</dbReference>
<feature type="compositionally biased region" description="Polar residues" evidence="4">
    <location>
        <begin position="183"/>
        <end position="192"/>
    </location>
</feature>
<name>U5HGR2_USTV1</name>
<dbReference type="EMBL" id="GL541750">
    <property type="protein sequence ID" value="KDE03237.1"/>
    <property type="molecule type" value="Genomic_DNA"/>
</dbReference>
<feature type="compositionally biased region" description="Basic residues" evidence="4">
    <location>
        <begin position="379"/>
        <end position="388"/>
    </location>
</feature>
<dbReference type="GO" id="GO:0008263">
    <property type="term" value="F:pyrimidine-specific mismatch base pair DNA N-glycosylase activity"/>
    <property type="evidence" value="ECO:0007669"/>
    <property type="project" value="TreeGrafter"/>
</dbReference>
<dbReference type="EMBL" id="AEIJ01000719">
    <property type="status" value="NOT_ANNOTATED_CDS"/>
    <property type="molecule type" value="Genomic_DNA"/>
</dbReference>
<evidence type="ECO:0000256" key="4">
    <source>
        <dbReference type="SAM" id="MobiDB-lite"/>
    </source>
</evidence>
<dbReference type="CDD" id="cd10028">
    <property type="entry name" value="UDG-F2_TDG_MUG"/>
    <property type="match status" value="1"/>
</dbReference>
<dbReference type="InterPro" id="IPR015637">
    <property type="entry name" value="MUG/TDG"/>
</dbReference>
<evidence type="ECO:0000313" key="7">
    <source>
        <dbReference type="EnsemblFungi" id="MVLG_06266T0"/>
    </source>
</evidence>
<dbReference type="PANTHER" id="PTHR12159">
    <property type="entry name" value="G/T AND G/U MISMATCH-SPECIFIC DNA GLYCOSYLASE"/>
    <property type="match status" value="1"/>
</dbReference>
<accession>U5HGR2</accession>